<evidence type="ECO:0000313" key="4">
    <source>
        <dbReference type="Proteomes" id="UP000274046"/>
    </source>
</evidence>
<dbReference type="AlphaFoldDB" id="A0A3N0C0E9"/>
<evidence type="ECO:0000313" key="3">
    <source>
        <dbReference type="EMBL" id="RNL55749.1"/>
    </source>
</evidence>
<dbReference type="CDD" id="cd03802">
    <property type="entry name" value="GT4_AviGT4-like"/>
    <property type="match status" value="1"/>
</dbReference>
<gene>
    <name evidence="3" type="ORF">D7004_03055</name>
</gene>
<dbReference type="Pfam" id="PF00534">
    <property type="entry name" value="Glycos_transf_1"/>
    <property type="match status" value="1"/>
</dbReference>
<dbReference type="PANTHER" id="PTHR12526:SF595">
    <property type="entry name" value="BLL5217 PROTEIN"/>
    <property type="match status" value="1"/>
</dbReference>
<organism evidence="3 4">
    <name type="scientific">Pedobacter jejuensis</name>
    <dbReference type="NCBI Taxonomy" id="1268550"/>
    <lineage>
        <taxon>Bacteria</taxon>
        <taxon>Pseudomonadati</taxon>
        <taxon>Bacteroidota</taxon>
        <taxon>Sphingobacteriia</taxon>
        <taxon>Sphingobacteriales</taxon>
        <taxon>Sphingobacteriaceae</taxon>
        <taxon>Pedobacter</taxon>
    </lineage>
</organism>
<dbReference type="OrthoDB" id="9801573at2"/>
<feature type="domain" description="Glycosyl transferase family 1" evidence="1">
    <location>
        <begin position="188"/>
        <end position="320"/>
    </location>
</feature>
<feature type="domain" description="Glycosyltransferase subfamily 4-like N-terminal" evidence="2">
    <location>
        <begin position="19"/>
        <end position="175"/>
    </location>
</feature>
<dbReference type="PANTHER" id="PTHR12526">
    <property type="entry name" value="GLYCOSYLTRANSFERASE"/>
    <property type="match status" value="1"/>
</dbReference>
<reference evidence="3 4" key="1">
    <citation type="submission" date="2018-10" db="EMBL/GenBank/DDBJ databases">
        <title>Genome sequencing of Pedobacter jejuensis TNB23.</title>
        <authorList>
            <person name="Cho Y.-J."/>
            <person name="Cho A."/>
            <person name="Kim O.-S."/>
        </authorList>
    </citation>
    <scope>NUCLEOTIDE SEQUENCE [LARGE SCALE GENOMIC DNA]</scope>
    <source>
        <strain evidence="3 4">TNB23</strain>
    </source>
</reference>
<comment type="caution">
    <text evidence="3">The sequence shown here is derived from an EMBL/GenBank/DDBJ whole genome shotgun (WGS) entry which is preliminary data.</text>
</comment>
<dbReference type="Gene3D" id="3.40.50.2000">
    <property type="entry name" value="Glycogen Phosphorylase B"/>
    <property type="match status" value="2"/>
</dbReference>
<sequence length="362" mass="40464">MKIGIIAHLKHPISAPFAGGLEVFTHQITKLLVERGHEVILFASSNSDSSLPVESILSDNDYDKQTGVRIKRKDLPSEYIAEHHAYFNLMMHIDNYDLDVIFNNSLHYIPITMANTVQTPMLTVLHTPPFYELDLAIRSERKNPVINYVTVSKQSAANWQKQIENCAIIPNGIVIEDWVSYPDKNIDEYAVWFGRIHPDKGLHLAIEASKKAEIKLKVAGAIADQRYYDSKIAPVLDETIECLGLLNHQELNALIGGAQVCLITPCWQEPFGLVVAEAMACGTPIVGFKMGALPELIDEHCGILVDFANTDALAAAIQSASNFDRTLVAQSAMRFDIHKMIDKYEQMLENIISQHPVKQAYQ</sequence>
<protein>
    <submittedName>
        <fullName evidence="3">Glycosyltransferase family 4 protein</fullName>
    </submittedName>
</protein>
<dbReference type="Pfam" id="PF13439">
    <property type="entry name" value="Glyco_transf_4"/>
    <property type="match status" value="1"/>
</dbReference>
<dbReference type="InterPro" id="IPR028098">
    <property type="entry name" value="Glyco_trans_4-like_N"/>
</dbReference>
<dbReference type="EMBL" id="RBEE01000004">
    <property type="protein sequence ID" value="RNL55749.1"/>
    <property type="molecule type" value="Genomic_DNA"/>
</dbReference>
<evidence type="ECO:0000259" key="2">
    <source>
        <dbReference type="Pfam" id="PF13439"/>
    </source>
</evidence>
<proteinExistence type="predicted"/>
<keyword evidence="4" id="KW-1185">Reference proteome</keyword>
<name>A0A3N0C0E9_9SPHI</name>
<keyword evidence="3" id="KW-0808">Transferase</keyword>
<dbReference type="SUPFAM" id="SSF53756">
    <property type="entry name" value="UDP-Glycosyltransferase/glycogen phosphorylase"/>
    <property type="match status" value="1"/>
</dbReference>
<dbReference type="InterPro" id="IPR001296">
    <property type="entry name" value="Glyco_trans_1"/>
</dbReference>
<evidence type="ECO:0000259" key="1">
    <source>
        <dbReference type="Pfam" id="PF00534"/>
    </source>
</evidence>
<dbReference type="GO" id="GO:0016757">
    <property type="term" value="F:glycosyltransferase activity"/>
    <property type="evidence" value="ECO:0007669"/>
    <property type="project" value="InterPro"/>
</dbReference>
<dbReference type="Proteomes" id="UP000274046">
    <property type="component" value="Unassembled WGS sequence"/>
</dbReference>
<accession>A0A3N0C0E9</accession>
<dbReference type="RefSeq" id="WP_123204403.1">
    <property type="nucleotide sequence ID" value="NZ_RBEE01000004.1"/>
</dbReference>